<dbReference type="InterPro" id="IPR012338">
    <property type="entry name" value="Beta-lactam/transpept-like"/>
</dbReference>
<dbReference type="InterPro" id="IPR001466">
    <property type="entry name" value="Beta-lactam-related"/>
</dbReference>
<dbReference type="Gene3D" id="3.40.710.10">
    <property type="entry name" value="DD-peptidase/beta-lactamase superfamily"/>
    <property type="match status" value="1"/>
</dbReference>
<feature type="domain" description="Beta-lactamase-related" evidence="1">
    <location>
        <begin position="102"/>
        <end position="390"/>
    </location>
</feature>
<dbReference type="PANTHER" id="PTHR43283">
    <property type="entry name" value="BETA-LACTAMASE-RELATED"/>
    <property type="match status" value="1"/>
</dbReference>
<gene>
    <name evidence="2" type="ORF">VIN01S_02950</name>
</gene>
<sequence>MSNSTNDTQKVTAPLGWQELGIMQGFPAPADKQVKNTNWVWYPFNRWSFQNVCKILPVTLVKSGETIAFEHSESKDFTCLDVIRSTGESAKIIDVLESHNTDAFVVLHKGKIEQEAYYNGMNARSQHWLASMTKSFTGLAAEILISQGVIERNKRAEEYVSDLKGTAIGSATVQQILDMTAGTAWDESMNALMDENSFARQYGNAVGTWPMGGESNGVFGILPKIGMEREHGTNFVYNSPLSDAMGWVLSAATGKRFEDLMAELFWNELGAEDQAYIMTDTNTFAWTTGGLNMSARDAARFGQVMANRGQFAGKQIFPASVVESIEQGDTAPFVGSAYDERIPGGAYSSFFWLTNDEDGSYMAKGMFGQYIYINPTKDVVVVRLASPEVSSKPEFDLDMLEVFKQISNALTQ</sequence>
<dbReference type="RefSeq" id="WP_167496142.1">
    <property type="nucleotide sequence ID" value="NZ_BJLF01000001.1"/>
</dbReference>
<evidence type="ECO:0000313" key="2">
    <source>
        <dbReference type="EMBL" id="GEA49491.1"/>
    </source>
</evidence>
<keyword evidence="3" id="KW-1185">Reference proteome</keyword>
<dbReference type="Proteomes" id="UP000318717">
    <property type="component" value="Unassembled WGS sequence"/>
</dbReference>
<accession>A0A4Y3HRD7</accession>
<evidence type="ECO:0000259" key="1">
    <source>
        <dbReference type="Pfam" id="PF00144"/>
    </source>
</evidence>
<protein>
    <submittedName>
        <fullName evidence="2">6-aminohexanoate-dimer hydrolase</fullName>
    </submittedName>
</protein>
<dbReference type="AlphaFoldDB" id="A0A4Y3HRD7"/>
<proteinExistence type="predicted"/>
<dbReference type="EMBL" id="BJLF01000001">
    <property type="protein sequence ID" value="GEA49491.1"/>
    <property type="molecule type" value="Genomic_DNA"/>
</dbReference>
<keyword evidence="2" id="KW-0378">Hydrolase</keyword>
<reference evidence="2 3" key="1">
    <citation type="submission" date="2019-06" db="EMBL/GenBank/DDBJ databases">
        <title>Whole genome shotgun sequence of Vibrio inusitatus NBRC 102082.</title>
        <authorList>
            <person name="Hosoyama A."/>
            <person name="Uohara A."/>
            <person name="Ohji S."/>
            <person name="Ichikawa N."/>
        </authorList>
    </citation>
    <scope>NUCLEOTIDE SEQUENCE [LARGE SCALE GENOMIC DNA]</scope>
    <source>
        <strain evidence="2 3">NBRC 102082</strain>
    </source>
</reference>
<organism evidence="2 3">
    <name type="scientific">Vibrio inusitatus NBRC 102082</name>
    <dbReference type="NCBI Taxonomy" id="1219070"/>
    <lineage>
        <taxon>Bacteria</taxon>
        <taxon>Pseudomonadati</taxon>
        <taxon>Pseudomonadota</taxon>
        <taxon>Gammaproteobacteria</taxon>
        <taxon>Vibrionales</taxon>
        <taxon>Vibrionaceae</taxon>
        <taxon>Vibrio</taxon>
    </lineage>
</organism>
<evidence type="ECO:0000313" key="3">
    <source>
        <dbReference type="Proteomes" id="UP000318717"/>
    </source>
</evidence>
<dbReference type="SUPFAM" id="SSF56601">
    <property type="entry name" value="beta-lactamase/transpeptidase-like"/>
    <property type="match status" value="1"/>
</dbReference>
<comment type="caution">
    <text evidence="2">The sequence shown here is derived from an EMBL/GenBank/DDBJ whole genome shotgun (WGS) entry which is preliminary data.</text>
</comment>
<dbReference type="GO" id="GO:0016787">
    <property type="term" value="F:hydrolase activity"/>
    <property type="evidence" value="ECO:0007669"/>
    <property type="project" value="UniProtKB-KW"/>
</dbReference>
<name>A0A4Y3HRD7_9VIBR</name>
<dbReference type="Pfam" id="PF00144">
    <property type="entry name" value="Beta-lactamase"/>
    <property type="match status" value="1"/>
</dbReference>
<dbReference type="PANTHER" id="PTHR43283:SF7">
    <property type="entry name" value="BETA-LACTAMASE-RELATED DOMAIN-CONTAINING PROTEIN"/>
    <property type="match status" value="1"/>
</dbReference>
<dbReference type="InterPro" id="IPR050789">
    <property type="entry name" value="Diverse_Enzym_Activities"/>
</dbReference>